<dbReference type="InterPro" id="IPR038726">
    <property type="entry name" value="PDDEXK_AddAB-type"/>
</dbReference>
<feature type="domain" description="UvrD-like helicase ATP-binding" evidence="17">
    <location>
        <begin position="21"/>
        <end position="324"/>
    </location>
</feature>
<keyword evidence="9" id="KW-0238">DNA-binding</keyword>
<evidence type="ECO:0000256" key="11">
    <source>
        <dbReference type="ARBA" id="ARBA00023235"/>
    </source>
</evidence>
<keyword evidence="4" id="KW-0227">DNA damage</keyword>
<dbReference type="EC" id="5.6.2.4" evidence="13"/>
<reference evidence="19 20" key="1">
    <citation type="submission" date="2018-11" db="EMBL/GenBank/DDBJ databases">
        <authorList>
            <person name="Da X."/>
        </authorList>
    </citation>
    <scope>NUCLEOTIDE SEQUENCE [LARGE SCALE GENOMIC DNA]</scope>
    <source>
        <strain evidence="19 20">S14-144</strain>
    </source>
</reference>
<dbReference type="InterPro" id="IPR000212">
    <property type="entry name" value="DNA_helicase_UvrD/REP"/>
</dbReference>
<comment type="similarity">
    <text evidence="1">Belongs to the helicase family. UvrD subfamily.</text>
</comment>
<keyword evidence="20" id="KW-1185">Reference proteome</keyword>
<evidence type="ECO:0000256" key="14">
    <source>
        <dbReference type="ARBA" id="ARBA00048988"/>
    </source>
</evidence>
<dbReference type="InterPro" id="IPR014017">
    <property type="entry name" value="DNA_helicase_UvrD-like_C"/>
</dbReference>
<evidence type="ECO:0000313" key="20">
    <source>
        <dbReference type="Proteomes" id="UP000268084"/>
    </source>
</evidence>
<evidence type="ECO:0000256" key="6">
    <source>
        <dbReference type="ARBA" id="ARBA00022806"/>
    </source>
</evidence>
<dbReference type="OrthoDB" id="5240387at2"/>
<evidence type="ECO:0000256" key="12">
    <source>
        <dbReference type="ARBA" id="ARBA00034617"/>
    </source>
</evidence>
<dbReference type="PROSITE" id="PS51198">
    <property type="entry name" value="UVRD_HELICASE_ATP_BIND"/>
    <property type="match status" value="1"/>
</dbReference>
<dbReference type="EMBL" id="CP034170">
    <property type="protein sequence ID" value="AZI58137.1"/>
    <property type="molecule type" value="Genomic_DNA"/>
</dbReference>
<keyword evidence="5 15" id="KW-0378">Hydrolase</keyword>
<dbReference type="Pfam" id="PF12705">
    <property type="entry name" value="PDDEXK_1"/>
    <property type="match status" value="1"/>
</dbReference>
<protein>
    <recommendedName>
        <fullName evidence="13">DNA 3'-5' helicase</fullName>
        <ecNumber evidence="13">5.6.2.4</ecNumber>
    </recommendedName>
</protein>
<dbReference type="Pfam" id="PF00580">
    <property type="entry name" value="UvrD-helicase"/>
    <property type="match status" value="1"/>
</dbReference>
<evidence type="ECO:0000256" key="13">
    <source>
        <dbReference type="ARBA" id="ARBA00034808"/>
    </source>
</evidence>
<dbReference type="GO" id="GO:0043138">
    <property type="term" value="F:3'-5' DNA helicase activity"/>
    <property type="evidence" value="ECO:0007669"/>
    <property type="project" value="UniProtKB-EC"/>
</dbReference>
<dbReference type="InterPro" id="IPR013986">
    <property type="entry name" value="DExx_box_DNA_helicase_dom_sf"/>
</dbReference>
<dbReference type="GO" id="GO:0004527">
    <property type="term" value="F:exonuclease activity"/>
    <property type="evidence" value="ECO:0007669"/>
    <property type="project" value="UniProtKB-KW"/>
</dbReference>
<dbReference type="KEGG" id="nak:EH165_08280"/>
<dbReference type="PANTHER" id="PTHR11070">
    <property type="entry name" value="UVRD / RECB / PCRA DNA HELICASE FAMILY MEMBER"/>
    <property type="match status" value="1"/>
</dbReference>
<dbReference type="AlphaFoldDB" id="A0A3G8ZMV9"/>
<evidence type="ECO:0000259" key="18">
    <source>
        <dbReference type="PROSITE" id="PS51217"/>
    </source>
</evidence>
<dbReference type="Gene3D" id="3.90.320.10">
    <property type="match status" value="1"/>
</dbReference>
<evidence type="ECO:0000256" key="10">
    <source>
        <dbReference type="ARBA" id="ARBA00023204"/>
    </source>
</evidence>
<dbReference type="GO" id="GO:0005524">
    <property type="term" value="F:ATP binding"/>
    <property type="evidence" value="ECO:0007669"/>
    <property type="project" value="UniProtKB-UniRule"/>
</dbReference>
<dbReference type="GO" id="GO:0003677">
    <property type="term" value="F:DNA binding"/>
    <property type="evidence" value="ECO:0007669"/>
    <property type="project" value="UniProtKB-KW"/>
</dbReference>
<feature type="binding site" evidence="15">
    <location>
        <begin position="42"/>
        <end position="49"/>
    </location>
    <ligand>
        <name>ATP</name>
        <dbReference type="ChEBI" id="CHEBI:30616"/>
    </ligand>
</feature>
<dbReference type="Gene3D" id="1.10.486.10">
    <property type="entry name" value="PCRA, domain 4"/>
    <property type="match status" value="1"/>
</dbReference>
<evidence type="ECO:0000256" key="16">
    <source>
        <dbReference type="SAM" id="MobiDB-lite"/>
    </source>
</evidence>
<comment type="catalytic activity">
    <reaction evidence="12">
        <text>Couples ATP hydrolysis with the unwinding of duplex DNA by translocating in the 3'-5' direction.</text>
        <dbReference type="EC" id="5.6.2.4"/>
    </reaction>
</comment>
<dbReference type="PANTHER" id="PTHR11070:SF59">
    <property type="entry name" value="DNA 3'-5' HELICASE"/>
    <property type="match status" value="1"/>
</dbReference>
<dbReference type="Gene3D" id="1.10.10.160">
    <property type="match status" value="1"/>
</dbReference>
<evidence type="ECO:0000256" key="9">
    <source>
        <dbReference type="ARBA" id="ARBA00023125"/>
    </source>
</evidence>
<dbReference type="InterPro" id="IPR014016">
    <property type="entry name" value="UvrD-like_ATP-bd"/>
</dbReference>
<keyword evidence="6 15" id="KW-0347">Helicase</keyword>
<dbReference type="GO" id="GO:0000725">
    <property type="term" value="P:recombinational repair"/>
    <property type="evidence" value="ECO:0007669"/>
    <property type="project" value="TreeGrafter"/>
</dbReference>
<keyword evidence="2" id="KW-0540">Nuclease</keyword>
<dbReference type="Gene3D" id="3.40.50.300">
    <property type="entry name" value="P-loop containing nucleotide triphosphate hydrolases"/>
    <property type="match status" value="2"/>
</dbReference>
<comment type="catalytic activity">
    <reaction evidence="14">
        <text>ATP + H2O = ADP + phosphate + H(+)</text>
        <dbReference type="Rhea" id="RHEA:13065"/>
        <dbReference type="ChEBI" id="CHEBI:15377"/>
        <dbReference type="ChEBI" id="CHEBI:15378"/>
        <dbReference type="ChEBI" id="CHEBI:30616"/>
        <dbReference type="ChEBI" id="CHEBI:43474"/>
        <dbReference type="ChEBI" id="CHEBI:456216"/>
        <dbReference type="EC" id="5.6.2.4"/>
    </reaction>
</comment>
<dbReference type="Pfam" id="PF13361">
    <property type="entry name" value="UvrD_C"/>
    <property type="match status" value="1"/>
</dbReference>
<keyword evidence="10" id="KW-0234">DNA repair</keyword>
<name>A0A3G8ZMV9_9ACTN</name>
<dbReference type="Proteomes" id="UP000268084">
    <property type="component" value="Chromosome"/>
</dbReference>
<feature type="domain" description="UvrD-like helicase C-terminal" evidence="18">
    <location>
        <begin position="354"/>
        <end position="649"/>
    </location>
</feature>
<keyword evidence="8 15" id="KW-0067">ATP-binding</keyword>
<dbReference type="InterPro" id="IPR027417">
    <property type="entry name" value="P-loop_NTPase"/>
</dbReference>
<dbReference type="SUPFAM" id="SSF52540">
    <property type="entry name" value="P-loop containing nucleoside triphosphate hydrolases"/>
    <property type="match status" value="1"/>
</dbReference>
<reference evidence="19 20" key="2">
    <citation type="submission" date="2018-12" db="EMBL/GenBank/DDBJ databases">
        <title>Nakamurella antarcticus sp. nov., isolated from Antarctica South Shetland Islands soil.</title>
        <authorList>
            <person name="Peng F."/>
        </authorList>
    </citation>
    <scope>NUCLEOTIDE SEQUENCE [LARGE SCALE GENOMIC DNA]</scope>
    <source>
        <strain evidence="19 20">S14-144</strain>
    </source>
</reference>
<evidence type="ECO:0000259" key="17">
    <source>
        <dbReference type="PROSITE" id="PS51198"/>
    </source>
</evidence>
<evidence type="ECO:0000256" key="5">
    <source>
        <dbReference type="ARBA" id="ARBA00022801"/>
    </source>
</evidence>
<organism evidence="19 20">
    <name type="scientific">Nakamurella antarctica</name>
    <dbReference type="NCBI Taxonomy" id="1902245"/>
    <lineage>
        <taxon>Bacteria</taxon>
        <taxon>Bacillati</taxon>
        <taxon>Actinomycetota</taxon>
        <taxon>Actinomycetes</taxon>
        <taxon>Nakamurellales</taxon>
        <taxon>Nakamurellaceae</taxon>
        <taxon>Nakamurella</taxon>
    </lineage>
</organism>
<dbReference type="PROSITE" id="PS51217">
    <property type="entry name" value="UVRD_HELICASE_CTER"/>
    <property type="match status" value="1"/>
</dbReference>
<dbReference type="CDD" id="cd17932">
    <property type="entry name" value="DEXQc_UvrD"/>
    <property type="match status" value="1"/>
</dbReference>
<evidence type="ECO:0000256" key="1">
    <source>
        <dbReference type="ARBA" id="ARBA00009922"/>
    </source>
</evidence>
<evidence type="ECO:0000256" key="3">
    <source>
        <dbReference type="ARBA" id="ARBA00022741"/>
    </source>
</evidence>
<dbReference type="InterPro" id="IPR011604">
    <property type="entry name" value="PDDEXK-like_dom_sf"/>
</dbReference>
<keyword evidence="11" id="KW-0413">Isomerase</keyword>
<keyword evidence="7" id="KW-0269">Exonuclease</keyword>
<evidence type="ECO:0000256" key="7">
    <source>
        <dbReference type="ARBA" id="ARBA00022839"/>
    </source>
</evidence>
<feature type="region of interest" description="Disordered" evidence="16">
    <location>
        <begin position="1004"/>
        <end position="1023"/>
    </location>
</feature>
<evidence type="ECO:0000313" key="19">
    <source>
        <dbReference type="EMBL" id="AZI58137.1"/>
    </source>
</evidence>
<evidence type="ECO:0000256" key="2">
    <source>
        <dbReference type="ARBA" id="ARBA00022722"/>
    </source>
</evidence>
<evidence type="ECO:0000256" key="8">
    <source>
        <dbReference type="ARBA" id="ARBA00022840"/>
    </source>
</evidence>
<evidence type="ECO:0000256" key="15">
    <source>
        <dbReference type="PROSITE-ProRule" id="PRU00560"/>
    </source>
</evidence>
<dbReference type="GO" id="GO:0033202">
    <property type="term" value="C:DNA helicase complex"/>
    <property type="evidence" value="ECO:0007669"/>
    <property type="project" value="TreeGrafter"/>
</dbReference>
<dbReference type="GO" id="GO:0005829">
    <property type="term" value="C:cytosol"/>
    <property type="evidence" value="ECO:0007669"/>
    <property type="project" value="TreeGrafter"/>
</dbReference>
<gene>
    <name evidence="19" type="ORF">EH165_08280</name>
</gene>
<dbReference type="RefSeq" id="WP_124799046.1">
    <property type="nucleotide sequence ID" value="NZ_CP034170.1"/>
</dbReference>
<proteinExistence type="inferred from homology"/>
<evidence type="ECO:0000256" key="4">
    <source>
        <dbReference type="ARBA" id="ARBA00022763"/>
    </source>
</evidence>
<accession>A0A3G8ZMV9</accession>
<sequence length="1095" mass="116680">MSTPAAVTHVLTRSRRVPTVMTPTPEQADIIANISPRLRVLAGPGTGKTATLVECVADRVINRGVNPSQILVLTFSKRAAAELTARMVSRLGITTREPMVRTLHSYAYSLVRTQARRMGEQEPRLLGAGESDQMIREMLSGHVDQGGGPWPEFLHRALGMSGFAAELRNLLARSTESGLAPADIISWGRRKERPEWVAAGQFATEYSKVLDLRTGTTRQGQALDQAELMGVALGLLKNDEILAVQQAQIRRIFVDEYQDVDPAQAAVIAALATGADELMVVGDPDQSIYAFRGSDPAAMKNVIVDRTVALTQGRRMSAEITRATRRVAALLPGPAEHRALVVVPTQSVDREPGQPVLAAALGPAGVGPGGMQSAGVESAGVGLIDVRVFSSAAAEASYIADGFRRAHLREGIAWSQMAVLVRSPQASLPALRRAFTVMGVPLAQPADSRSMVADATVSALLMVLEAATTPASLTGPRAVELMTSPLAGLDLLSLRRLRRALKVARPDEGGTTDLLASVLAGAPIPAGLSPDLSLPLTAVVAMLEIARRARNDSDAESALWGIWQRSAREGVLREASLRGGRAGQQADVTLDAVIALFETAAHRAEVLPGAGVSDFVEAVLGREIEEDLFGPHATFTEAVQILSAHSSKGLEFEVVALTGVEEGRWPAQVSNSSLLGTSDLLDFAHGLPATASRSIHNLADERRLFYVAATRAKKILIATAVADPQTQPSRFLFEIAGTQEIPQGRPLSADGRERRGLNVPELLADLRRSASDPAAPLALREVAAGHLAELSSHRVRGADPTLWWGLPPVSTGEEVLAESETVVISPSMVESLNRCALGAVLERHGGRGEAGEAQLEGVVVHALAHGIALQLPWEELMAELDDYLDADRSLAPWQLARLRRLAVSMALAVQQWSTAHHPPWELIGSEVPVLSAVPTCAPGDGLSSEQAERPVVISGRADWISADEEGLPVVVDFKTSSSIVSKAEAEANPQLATYQVAIGSPVHAVDPREPTAPNTETEQARESGGAVLVYLRKGTPTVREQSPLTPEQRVTWIGEIRRAAAHLTAATALATENKYCDFCSVRTSCPVQEQGRQVT</sequence>
<keyword evidence="3 15" id="KW-0547">Nucleotide-binding</keyword>